<gene>
    <name evidence="2" type="ORF">ALO_06200</name>
</gene>
<evidence type="ECO:0000256" key="1">
    <source>
        <dbReference type="SAM" id="MobiDB-lite"/>
    </source>
</evidence>
<protein>
    <submittedName>
        <fullName evidence="2">Uncharacterized protein</fullName>
    </submittedName>
</protein>
<dbReference type="AlphaFoldDB" id="F7NGQ2"/>
<feature type="compositionally biased region" description="Basic and acidic residues" evidence="1">
    <location>
        <begin position="48"/>
        <end position="58"/>
    </location>
</feature>
<evidence type="ECO:0000313" key="2">
    <source>
        <dbReference type="EMBL" id="EGO64856.1"/>
    </source>
</evidence>
<name>F7NGQ2_9FIRM</name>
<keyword evidence="3" id="KW-1185">Reference proteome</keyword>
<dbReference type="Proteomes" id="UP000003240">
    <property type="component" value="Unassembled WGS sequence"/>
</dbReference>
<comment type="caution">
    <text evidence="2">The sequence shown here is derived from an EMBL/GenBank/DDBJ whole genome shotgun (WGS) entry which is preliminary data.</text>
</comment>
<evidence type="ECO:0000313" key="3">
    <source>
        <dbReference type="Proteomes" id="UP000003240"/>
    </source>
</evidence>
<feature type="region of interest" description="Disordered" evidence="1">
    <location>
        <begin position="19"/>
        <end position="58"/>
    </location>
</feature>
<proteinExistence type="predicted"/>
<accession>F7NGQ2</accession>
<reference evidence="2 3" key="1">
    <citation type="journal article" date="2011" name="EMBO J.">
        <title>Structural diversity of bacterial flagellar motors.</title>
        <authorList>
            <person name="Chen S."/>
            <person name="Beeby M."/>
            <person name="Murphy G.E."/>
            <person name="Leadbetter J.R."/>
            <person name="Hendrixson D.R."/>
            <person name="Briegel A."/>
            <person name="Li Z."/>
            <person name="Shi J."/>
            <person name="Tocheva E.I."/>
            <person name="Muller A."/>
            <person name="Dobro M.J."/>
            <person name="Jensen G.J."/>
        </authorList>
    </citation>
    <scope>NUCLEOTIDE SEQUENCE [LARGE SCALE GENOMIC DNA]</scope>
    <source>
        <strain evidence="2 3">DSM 6540</strain>
    </source>
</reference>
<organism evidence="2 3">
    <name type="scientific">Acetonema longum DSM 6540</name>
    <dbReference type="NCBI Taxonomy" id="1009370"/>
    <lineage>
        <taxon>Bacteria</taxon>
        <taxon>Bacillati</taxon>
        <taxon>Bacillota</taxon>
        <taxon>Negativicutes</taxon>
        <taxon>Acetonemataceae</taxon>
        <taxon>Acetonema</taxon>
    </lineage>
</organism>
<dbReference type="EMBL" id="AFGF01000049">
    <property type="protein sequence ID" value="EGO64856.1"/>
    <property type="molecule type" value="Genomic_DNA"/>
</dbReference>
<sequence>MPVQGTTAGKKLIIDSVNGFNPRARTGHDAGPKSSMAFPIGFNPRARTGHDGPKTERRGDHFTVSIHVPVQGTTALTTALKPWEWFQSTCPYRARL</sequence>